<dbReference type="SUPFAM" id="SSF88946">
    <property type="entry name" value="Sigma2 domain of RNA polymerase sigma factors"/>
    <property type="match status" value="1"/>
</dbReference>
<dbReference type="CDD" id="cd06171">
    <property type="entry name" value="Sigma70_r4"/>
    <property type="match status" value="1"/>
</dbReference>
<keyword evidence="4" id="KW-0238">DNA-binding</keyword>
<proteinExistence type="inferred from homology"/>
<dbReference type="EMBL" id="AP022614">
    <property type="protein sequence ID" value="BBZ44408.1"/>
    <property type="molecule type" value="Genomic_DNA"/>
</dbReference>
<dbReference type="InterPro" id="IPR013325">
    <property type="entry name" value="RNA_pol_sigma_r2"/>
</dbReference>
<evidence type="ECO:0000259" key="6">
    <source>
        <dbReference type="Pfam" id="PF04542"/>
    </source>
</evidence>
<dbReference type="GO" id="GO:0006352">
    <property type="term" value="P:DNA-templated transcription initiation"/>
    <property type="evidence" value="ECO:0007669"/>
    <property type="project" value="InterPro"/>
</dbReference>
<feature type="domain" description="RNA polymerase sigma factor 70 region 4 type 2" evidence="7">
    <location>
        <begin position="155"/>
        <end position="206"/>
    </location>
</feature>
<name>A0A7I7YRA5_9MYCO</name>
<evidence type="ECO:0000256" key="3">
    <source>
        <dbReference type="ARBA" id="ARBA00023082"/>
    </source>
</evidence>
<dbReference type="GO" id="GO:0016987">
    <property type="term" value="F:sigma factor activity"/>
    <property type="evidence" value="ECO:0007669"/>
    <property type="project" value="UniProtKB-KW"/>
</dbReference>
<dbReference type="AlphaFoldDB" id="A0A7I7YRA5"/>
<dbReference type="InterPro" id="IPR036388">
    <property type="entry name" value="WH-like_DNA-bd_sf"/>
</dbReference>
<keyword evidence="5" id="KW-0804">Transcription</keyword>
<gene>
    <name evidence="8" type="primary">sigK</name>
    <name evidence="8" type="ORF">MPRM_16890</name>
</gene>
<evidence type="ECO:0000256" key="5">
    <source>
        <dbReference type="ARBA" id="ARBA00023163"/>
    </source>
</evidence>
<dbReference type="InterPro" id="IPR007627">
    <property type="entry name" value="RNA_pol_sigma70_r2"/>
</dbReference>
<reference evidence="8 9" key="1">
    <citation type="journal article" date="2019" name="Emerg. Microbes Infect.">
        <title>Comprehensive subspecies identification of 175 nontuberculous mycobacteria species based on 7547 genomic profiles.</title>
        <authorList>
            <person name="Matsumoto Y."/>
            <person name="Kinjo T."/>
            <person name="Motooka D."/>
            <person name="Nabeya D."/>
            <person name="Jung N."/>
            <person name="Uechi K."/>
            <person name="Horii T."/>
            <person name="Iida T."/>
            <person name="Fujita J."/>
            <person name="Nakamura S."/>
        </authorList>
    </citation>
    <scope>NUCLEOTIDE SEQUENCE [LARGE SCALE GENOMIC DNA]</scope>
    <source>
        <strain evidence="8 9">JCM 14742</strain>
    </source>
</reference>
<dbReference type="Gene3D" id="1.10.1740.10">
    <property type="match status" value="1"/>
</dbReference>
<dbReference type="Pfam" id="PF04542">
    <property type="entry name" value="Sigma70_r2"/>
    <property type="match status" value="1"/>
</dbReference>
<evidence type="ECO:0000256" key="4">
    <source>
        <dbReference type="ARBA" id="ARBA00023125"/>
    </source>
</evidence>
<dbReference type="InterPro" id="IPR013249">
    <property type="entry name" value="RNA_pol_sigma70_r4_t2"/>
</dbReference>
<keyword evidence="2" id="KW-0805">Transcription regulation</keyword>
<organism evidence="8 9">
    <name type="scientific">Mycobacterium parmense</name>
    <dbReference type="NCBI Taxonomy" id="185642"/>
    <lineage>
        <taxon>Bacteria</taxon>
        <taxon>Bacillati</taxon>
        <taxon>Actinomycetota</taxon>
        <taxon>Actinomycetes</taxon>
        <taxon>Mycobacteriales</taxon>
        <taxon>Mycobacteriaceae</taxon>
        <taxon>Mycobacterium</taxon>
        <taxon>Mycobacterium simiae complex</taxon>
    </lineage>
</organism>
<dbReference type="InterPro" id="IPR013324">
    <property type="entry name" value="RNA_pol_sigma_r3/r4-like"/>
</dbReference>
<dbReference type="Pfam" id="PF08281">
    <property type="entry name" value="Sigma70_r4_2"/>
    <property type="match status" value="1"/>
</dbReference>
<evidence type="ECO:0000256" key="1">
    <source>
        <dbReference type="ARBA" id="ARBA00010641"/>
    </source>
</evidence>
<dbReference type="PANTHER" id="PTHR43133">
    <property type="entry name" value="RNA POLYMERASE ECF-TYPE SIGMA FACTO"/>
    <property type="match status" value="1"/>
</dbReference>
<dbReference type="PANTHER" id="PTHR43133:SF66">
    <property type="entry name" value="ECF RNA POLYMERASE SIGMA FACTOR SIGK"/>
    <property type="match status" value="1"/>
</dbReference>
<dbReference type="Proteomes" id="UP000467105">
    <property type="component" value="Chromosome"/>
</dbReference>
<dbReference type="GO" id="GO:0003677">
    <property type="term" value="F:DNA binding"/>
    <property type="evidence" value="ECO:0007669"/>
    <property type="project" value="UniProtKB-KW"/>
</dbReference>
<evidence type="ECO:0000259" key="7">
    <source>
        <dbReference type="Pfam" id="PF08281"/>
    </source>
</evidence>
<protein>
    <submittedName>
        <fullName evidence="8">ECF RNA polymerase sigma factor SigK</fullName>
    </submittedName>
</protein>
<dbReference type="InterPro" id="IPR014284">
    <property type="entry name" value="RNA_pol_sigma-70_dom"/>
</dbReference>
<dbReference type="NCBIfam" id="TIGR02937">
    <property type="entry name" value="sigma70-ECF"/>
    <property type="match status" value="1"/>
</dbReference>
<evidence type="ECO:0000313" key="8">
    <source>
        <dbReference type="EMBL" id="BBZ44408.1"/>
    </source>
</evidence>
<sequence>MGFVVTASRRAQPVQRARGDSLRCGAMGSAARTGGQLDSLLRRVAERDVEAFAALYDQTRSRVYGLVFRVLRDAGYSEETTQEVYLQIWRNAAAYDPAAGSAVAWILSLAHRRAVDRVRAEQAATNRESRYGANHVERARDVVVDAAIARDERDRVVGCLQALTEVQRECIEMAYYQGMTYAQVSQRLAQNPSTIKSRMRDALRALRRCLDVS</sequence>
<evidence type="ECO:0000256" key="2">
    <source>
        <dbReference type="ARBA" id="ARBA00023015"/>
    </source>
</evidence>
<dbReference type="NCBIfam" id="NF007228">
    <property type="entry name" value="PRK09646.1"/>
    <property type="match status" value="1"/>
</dbReference>
<feature type="domain" description="RNA polymerase sigma-70 region 2" evidence="6">
    <location>
        <begin position="55"/>
        <end position="122"/>
    </location>
</feature>
<accession>A0A7I7YRA5</accession>
<comment type="similarity">
    <text evidence="1">Belongs to the sigma-70 factor family. ECF subfamily.</text>
</comment>
<dbReference type="Gene3D" id="1.10.10.10">
    <property type="entry name" value="Winged helix-like DNA-binding domain superfamily/Winged helix DNA-binding domain"/>
    <property type="match status" value="1"/>
</dbReference>
<evidence type="ECO:0000313" key="9">
    <source>
        <dbReference type="Proteomes" id="UP000467105"/>
    </source>
</evidence>
<keyword evidence="9" id="KW-1185">Reference proteome</keyword>
<keyword evidence="3" id="KW-0731">Sigma factor</keyword>
<dbReference type="SUPFAM" id="SSF88659">
    <property type="entry name" value="Sigma3 and sigma4 domains of RNA polymerase sigma factors"/>
    <property type="match status" value="1"/>
</dbReference>
<dbReference type="InterPro" id="IPR039425">
    <property type="entry name" value="RNA_pol_sigma-70-like"/>
</dbReference>